<evidence type="ECO:0000256" key="6">
    <source>
        <dbReference type="ARBA" id="ARBA00022801"/>
    </source>
</evidence>
<reference evidence="13" key="1">
    <citation type="submission" date="2022-08" db="EMBL/GenBank/DDBJ databases">
        <title>Genome analysis of Corynebacteriales strain.</title>
        <authorList>
            <person name="Lee S.D."/>
        </authorList>
    </citation>
    <scope>NUCLEOTIDE SEQUENCE</scope>
    <source>
        <strain evidence="13">D3-21</strain>
    </source>
</reference>
<accession>A0A9X4LW54</accession>
<dbReference type="PANTHER" id="PTHR33695:SF1">
    <property type="entry name" value="LIPOPROTEIN SIGNAL PEPTIDASE"/>
    <property type="match status" value="1"/>
</dbReference>
<evidence type="ECO:0000313" key="13">
    <source>
        <dbReference type="EMBL" id="MDG3013468.1"/>
    </source>
</evidence>
<keyword evidence="6 9" id="KW-0378">Hydrolase</keyword>
<feature type="transmembrane region" description="Helical" evidence="9">
    <location>
        <begin position="137"/>
        <end position="163"/>
    </location>
</feature>
<comment type="pathway">
    <text evidence="9">Protein modification; lipoprotein biosynthesis (signal peptide cleavage).</text>
</comment>
<evidence type="ECO:0000256" key="4">
    <source>
        <dbReference type="ARBA" id="ARBA00022692"/>
    </source>
</evidence>
<protein>
    <recommendedName>
        <fullName evidence="9">Lipoprotein signal peptidase</fullName>
        <ecNumber evidence="9">3.4.23.36</ecNumber>
    </recommendedName>
    <alternativeName>
        <fullName evidence="9">Prolipoprotein signal peptidase</fullName>
    </alternativeName>
    <alternativeName>
        <fullName evidence="9">Signal peptidase II</fullName>
        <shortName evidence="9">SPase II</shortName>
    </alternativeName>
</protein>
<feature type="region of interest" description="Disordered" evidence="12">
    <location>
        <begin position="173"/>
        <end position="218"/>
    </location>
</feature>
<evidence type="ECO:0000256" key="5">
    <source>
        <dbReference type="ARBA" id="ARBA00022750"/>
    </source>
</evidence>
<comment type="subcellular location">
    <subcellularLocation>
        <location evidence="9">Cell membrane</location>
        <topology evidence="9">Multi-pass membrane protein</topology>
    </subcellularLocation>
</comment>
<comment type="caution">
    <text evidence="13">The sequence shown here is derived from an EMBL/GenBank/DDBJ whole genome shotgun (WGS) entry which is preliminary data.</text>
</comment>
<feature type="transmembrane region" description="Helical" evidence="9">
    <location>
        <begin position="100"/>
        <end position="117"/>
    </location>
</feature>
<sequence>MGDDGRVSERDARARRLMILLVVVAAVALGLDLLTKSLVVAKLNPDDPIHVIGDTVQFVLIRNSGAAFSMATGQTWILTVVAIAVVAAIIKFGRKLQSSWWALGLGLVLGGALGNLVDRIFRAPGPMRGHVVDFISVGWWPVFNLADSAIVCGAVLLAALSIFGVEPNGTHRGHDDASVTAGTGGPGPDGPGPDGSGTDSAGSPGAETDAGTRRGEDE</sequence>
<feature type="transmembrane region" description="Helical" evidence="9">
    <location>
        <begin position="17"/>
        <end position="35"/>
    </location>
</feature>
<proteinExistence type="inferred from homology"/>
<dbReference type="EMBL" id="JANRHA010000001">
    <property type="protein sequence ID" value="MDG3013468.1"/>
    <property type="molecule type" value="Genomic_DNA"/>
</dbReference>
<feature type="compositionally biased region" description="Low complexity" evidence="12">
    <location>
        <begin position="196"/>
        <end position="206"/>
    </location>
</feature>
<dbReference type="Proteomes" id="UP001152755">
    <property type="component" value="Unassembled WGS sequence"/>
</dbReference>
<gene>
    <name evidence="9 13" type="primary">lspA</name>
    <name evidence="13" type="ORF">NVS88_02730</name>
</gene>
<dbReference type="AlphaFoldDB" id="A0A9X4LW54"/>
<keyword evidence="2 9" id="KW-1003">Cell membrane</keyword>
<dbReference type="GO" id="GO:0006508">
    <property type="term" value="P:proteolysis"/>
    <property type="evidence" value="ECO:0007669"/>
    <property type="project" value="UniProtKB-KW"/>
</dbReference>
<feature type="active site" evidence="9">
    <location>
        <position position="133"/>
    </location>
</feature>
<dbReference type="PRINTS" id="PR00781">
    <property type="entry name" value="LIPOSIGPTASE"/>
</dbReference>
<dbReference type="HAMAP" id="MF_00161">
    <property type="entry name" value="LspA"/>
    <property type="match status" value="1"/>
</dbReference>
<dbReference type="NCBIfam" id="TIGR00077">
    <property type="entry name" value="lspA"/>
    <property type="match status" value="1"/>
</dbReference>
<keyword evidence="14" id="KW-1185">Reference proteome</keyword>
<evidence type="ECO:0000256" key="9">
    <source>
        <dbReference type="HAMAP-Rule" id="MF_00161"/>
    </source>
</evidence>
<organism evidence="13 14">
    <name type="scientific">Speluncibacter jeojiensis</name>
    <dbReference type="NCBI Taxonomy" id="2710754"/>
    <lineage>
        <taxon>Bacteria</taxon>
        <taxon>Bacillati</taxon>
        <taxon>Actinomycetota</taxon>
        <taxon>Actinomycetes</taxon>
        <taxon>Mycobacteriales</taxon>
        <taxon>Speluncibacteraceae</taxon>
        <taxon>Speluncibacter</taxon>
    </lineage>
</organism>
<feature type="compositionally biased region" description="Gly residues" evidence="12">
    <location>
        <begin position="182"/>
        <end position="195"/>
    </location>
</feature>
<evidence type="ECO:0000256" key="10">
    <source>
        <dbReference type="RuleBase" id="RU000594"/>
    </source>
</evidence>
<evidence type="ECO:0000256" key="11">
    <source>
        <dbReference type="RuleBase" id="RU004181"/>
    </source>
</evidence>
<dbReference type="GO" id="GO:0004190">
    <property type="term" value="F:aspartic-type endopeptidase activity"/>
    <property type="evidence" value="ECO:0007669"/>
    <property type="project" value="UniProtKB-UniRule"/>
</dbReference>
<comment type="function">
    <text evidence="9 10">This protein specifically catalyzes the removal of signal peptides from prolipoproteins.</text>
</comment>
<keyword evidence="8 9" id="KW-0472">Membrane</keyword>
<evidence type="ECO:0000256" key="7">
    <source>
        <dbReference type="ARBA" id="ARBA00022989"/>
    </source>
</evidence>
<dbReference type="Pfam" id="PF01252">
    <property type="entry name" value="Peptidase_A8"/>
    <property type="match status" value="1"/>
</dbReference>
<evidence type="ECO:0000256" key="3">
    <source>
        <dbReference type="ARBA" id="ARBA00022670"/>
    </source>
</evidence>
<dbReference type="EC" id="3.4.23.36" evidence="9"/>
<evidence type="ECO:0000256" key="1">
    <source>
        <dbReference type="ARBA" id="ARBA00006139"/>
    </source>
</evidence>
<keyword evidence="7 9" id="KW-1133">Transmembrane helix</keyword>
<keyword evidence="3 9" id="KW-0645">Protease</keyword>
<name>A0A9X4LW54_9ACTN</name>
<evidence type="ECO:0000256" key="8">
    <source>
        <dbReference type="ARBA" id="ARBA00023136"/>
    </source>
</evidence>
<keyword evidence="5 9" id="KW-0064">Aspartyl protease</keyword>
<comment type="catalytic activity">
    <reaction evidence="9 10">
        <text>Release of signal peptides from bacterial membrane prolipoproteins. Hydrolyzes -Xaa-Yaa-Zaa-|-(S,diacylglyceryl)Cys-, in which Xaa is hydrophobic (preferably Leu), and Yaa (Ala or Ser) and Zaa (Gly or Ala) have small, neutral side chains.</text>
        <dbReference type="EC" id="3.4.23.36"/>
    </reaction>
</comment>
<dbReference type="GO" id="GO:0005886">
    <property type="term" value="C:plasma membrane"/>
    <property type="evidence" value="ECO:0007669"/>
    <property type="project" value="UniProtKB-SubCell"/>
</dbReference>
<dbReference type="PROSITE" id="PS00855">
    <property type="entry name" value="SPASE_II"/>
    <property type="match status" value="1"/>
</dbReference>
<keyword evidence="4 9" id="KW-0812">Transmembrane</keyword>
<comment type="similarity">
    <text evidence="1 9 11">Belongs to the peptidase A8 family.</text>
</comment>
<evidence type="ECO:0000313" key="14">
    <source>
        <dbReference type="Proteomes" id="UP001152755"/>
    </source>
</evidence>
<dbReference type="InterPro" id="IPR001872">
    <property type="entry name" value="Peptidase_A8"/>
</dbReference>
<feature type="transmembrane region" description="Helical" evidence="9">
    <location>
        <begin position="75"/>
        <end position="93"/>
    </location>
</feature>
<feature type="active site" evidence="9">
    <location>
        <position position="147"/>
    </location>
</feature>
<evidence type="ECO:0000256" key="12">
    <source>
        <dbReference type="SAM" id="MobiDB-lite"/>
    </source>
</evidence>
<evidence type="ECO:0000256" key="2">
    <source>
        <dbReference type="ARBA" id="ARBA00022475"/>
    </source>
</evidence>
<dbReference type="PANTHER" id="PTHR33695">
    <property type="entry name" value="LIPOPROTEIN SIGNAL PEPTIDASE"/>
    <property type="match status" value="1"/>
</dbReference>